<dbReference type="SMART" id="SM00360">
    <property type="entry name" value="RRM"/>
    <property type="match status" value="2"/>
</dbReference>
<evidence type="ECO:0000256" key="5">
    <source>
        <dbReference type="ARBA" id="ARBA00022737"/>
    </source>
</evidence>
<keyword evidence="3" id="KW-0507">mRNA processing</keyword>
<keyword evidence="4" id="KW-0747">Spliceosome</keyword>
<evidence type="ECO:0000256" key="2">
    <source>
        <dbReference type="ARBA" id="ARBA00008363"/>
    </source>
</evidence>
<keyword evidence="5" id="KW-0677">Repeat</keyword>
<evidence type="ECO:0000313" key="14">
    <source>
        <dbReference type="Proteomes" id="UP001605036"/>
    </source>
</evidence>
<feature type="domain" description="RRM" evidence="12">
    <location>
        <begin position="112"/>
        <end position="191"/>
    </location>
</feature>
<feature type="compositionally biased region" description="Pro residues" evidence="11">
    <location>
        <begin position="252"/>
        <end position="295"/>
    </location>
</feature>
<keyword evidence="8" id="KW-0539">Nucleus</keyword>
<comment type="similarity">
    <text evidence="2">Belongs to the SF3B4 family.</text>
</comment>
<keyword evidence="14" id="KW-1185">Reference proteome</keyword>
<dbReference type="InterPro" id="IPR034158">
    <property type="entry name" value="SF3B4_RRM1"/>
</dbReference>
<dbReference type="CDD" id="cd12334">
    <property type="entry name" value="RRM1_SF3B4"/>
    <property type="match status" value="1"/>
</dbReference>
<keyword evidence="6 10" id="KW-0694">RNA-binding</keyword>
<feature type="compositionally biased region" description="Low complexity" evidence="11">
    <location>
        <begin position="322"/>
        <end position="332"/>
    </location>
</feature>
<dbReference type="SUPFAM" id="SSF54928">
    <property type="entry name" value="RNA-binding domain, RBD"/>
    <property type="match status" value="1"/>
</dbReference>
<evidence type="ECO:0000256" key="8">
    <source>
        <dbReference type="ARBA" id="ARBA00023242"/>
    </source>
</evidence>
<evidence type="ECO:0000256" key="10">
    <source>
        <dbReference type="PROSITE-ProRule" id="PRU00176"/>
    </source>
</evidence>
<dbReference type="Pfam" id="PF00076">
    <property type="entry name" value="RRM_1"/>
    <property type="match status" value="2"/>
</dbReference>
<name>A0ABD1ZFF2_9MARC</name>
<organism evidence="13 14">
    <name type="scientific">Riccia fluitans</name>
    <dbReference type="NCBI Taxonomy" id="41844"/>
    <lineage>
        <taxon>Eukaryota</taxon>
        <taxon>Viridiplantae</taxon>
        <taxon>Streptophyta</taxon>
        <taxon>Embryophyta</taxon>
        <taxon>Marchantiophyta</taxon>
        <taxon>Marchantiopsida</taxon>
        <taxon>Marchantiidae</taxon>
        <taxon>Marchantiales</taxon>
        <taxon>Ricciaceae</taxon>
        <taxon>Riccia</taxon>
    </lineage>
</organism>
<protein>
    <recommendedName>
        <fullName evidence="9">Splicing factor 3B subunit 4</fullName>
    </recommendedName>
</protein>
<dbReference type="PRINTS" id="PR01217">
    <property type="entry name" value="PRICHEXTENSN"/>
</dbReference>
<dbReference type="PANTHER" id="PTHR48030:SF3">
    <property type="entry name" value="SPLICING FACTOR 3B SUBUNIT 4"/>
    <property type="match status" value="1"/>
</dbReference>
<evidence type="ECO:0000256" key="3">
    <source>
        <dbReference type="ARBA" id="ARBA00022664"/>
    </source>
</evidence>
<evidence type="ECO:0000256" key="6">
    <source>
        <dbReference type="ARBA" id="ARBA00022884"/>
    </source>
</evidence>
<feature type="compositionally biased region" description="Pro residues" evidence="11">
    <location>
        <begin position="333"/>
        <end position="403"/>
    </location>
</feature>
<dbReference type="InterPro" id="IPR012677">
    <property type="entry name" value="Nucleotide-bd_a/b_plait_sf"/>
</dbReference>
<evidence type="ECO:0000259" key="12">
    <source>
        <dbReference type="PROSITE" id="PS50102"/>
    </source>
</evidence>
<evidence type="ECO:0000313" key="13">
    <source>
        <dbReference type="EMBL" id="KAL2650065.1"/>
    </source>
</evidence>
<dbReference type="GO" id="GO:0008380">
    <property type="term" value="P:RNA splicing"/>
    <property type="evidence" value="ECO:0007669"/>
    <property type="project" value="UniProtKB-KW"/>
</dbReference>
<dbReference type="EMBL" id="JBHFFA010000001">
    <property type="protein sequence ID" value="KAL2650065.1"/>
    <property type="molecule type" value="Genomic_DNA"/>
</dbReference>
<reference evidence="13 14" key="1">
    <citation type="submission" date="2024-09" db="EMBL/GenBank/DDBJ databases">
        <title>Chromosome-scale assembly of Riccia fluitans.</title>
        <authorList>
            <person name="Paukszto L."/>
            <person name="Sawicki J."/>
            <person name="Karawczyk K."/>
            <person name="Piernik-Szablinska J."/>
            <person name="Szczecinska M."/>
            <person name="Mazdziarz M."/>
        </authorList>
    </citation>
    <scope>NUCLEOTIDE SEQUENCE [LARGE SCALE GENOMIC DNA]</scope>
    <source>
        <strain evidence="13">Rf_01</strain>
        <tissue evidence="13">Aerial parts of the thallus</tissue>
    </source>
</reference>
<dbReference type="InterPro" id="IPR000504">
    <property type="entry name" value="RRM_dom"/>
</dbReference>
<accession>A0ABD1ZFF2</accession>
<dbReference type="GO" id="GO:0005681">
    <property type="term" value="C:spliceosomal complex"/>
    <property type="evidence" value="ECO:0007669"/>
    <property type="project" value="UniProtKB-KW"/>
</dbReference>
<feature type="domain" description="RRM" evidence="12">
    <location>
        <begin position="25"/>
        <end position="103"/>
    </location>
</feature>
<dbReference type="AlphaFoldDB" id="A0ABD1ZFF2"/>
<dbReference type="GO" id="GO:0006397">
    <property type="term" value="P:mRNA processing"/>
    <property type="evidence" value="ECO:0007669"/>
    <property type="project" value="UniProtKB-KW"/>
</dbReference>
<evidence type="ECO:0000256" key="4">
    <source>
        <dbReference type="ARBA" id="ARBA00022728"/>
    </source>
</evidence>
<dbReference type="InterPro" id="IPR034159">
    <property type="entry name" value="SF3B4_RRM2"/>
</dbReference>
<dbReference type="InterPro" id="IPR052084">
    <property type="entry name" value="SF3B4_spliceosome_assoc"/>
</dbReference>
<dbReference type="CDD" id="cd12335">
    <property type="entry name" value="RRM2_SF3B4"/>
    <property type="match status" value="1"/>
</dbReference>
<dbReference type="Gene3D" id="3.30.70.330">
    <property type="match status" value="2"/>
</dbReference>
<proteinExistence type="inferred from homology"/>
<feature type="compositionally biased region" description="Low complexity" evidence="11">
    <location>
        <begin position="224"/>
        <end position="238"/>
    </location>
</feature>
<dbReference type="PROSITE" id="PS50102">
    <property type="entry name" value="RRM"/>
    <property type="match status" value="2"/>
</dbReference>
<dbReference type="GO" id="GO:0003723">
    <property type="term" value="F:RNA binding"/>
    <property type="evidence" value="ECO:0007669"/>
    <property type="project" value="UniProtKB-UniRule"/>
</dbReference>
<dbReference type="PANTHER" id="PTHR48030">
    <property type="entry name" value="SPLICING FACTOR 3B SUBUNIT 4"/>
    <property type="match status" value="1"/>
</dbReference>
<evidence type="ECO:0000256" key="1">
    <source>
        <dbReference type="ARBA" id="ARBA00004123"/>
    </source>
</evidence>
<dbReference type="InterPro" id="IPR035979">
    <property type="entry name" value="RBD_domain_sf"/>
</dbReference>
<feature type="compositionally biased region" description="Low complexity" evidence="11">
    <location>
        <begin position="296"/>
        <end position="314"/>
    </location>
</feature>
<keyword evidence="7" id="KW-0508">mRNA splicing</keyword>
<dbReference type="Proteomes" id="UP001605036">
    <property type="component" value="Unassembled WGS sequence"/>
</dbReference>
<evidence type="ECO:0000256" key="9">
    <source>
        <dbReference type="ARBA" id="ARBA00070533"/>
    </source>
</evidence>
<dbReference type="FunFam" id="3.30.70.330:FF:000121">
    <property type="entry name" value="Splicing factor 3b subunit 4"/>
    <property type="match status" value="1"/>
</dbReference>
<comment type="caution">
    <text evidence="13">The sequence shown here is derived from an EMBL/GenBank/DDBJ whole genome shotgun (WGS) entry which is preliminary data.</text>
</comment>
<sequence>MTTRITPGVGANLLGQHAAERNQDATAYVGNLDAQVSEELLWELFVQAGPVVNVYVPKDRVTNLHQGYGFVEFRSEEDADFAIKILNMIKLYGKPIRVNKASQDKKSLDVGANLFVGNLDPDVDEKLLYDTFSAFGVIVTNPKIMRDPDSGNSRGFGFISYDSFEASDAAIEAMNGQYLCNRPITVSYAYKKDTKGERHGTPAERMLAASNPNSQKNRPHTLFASGPPSVVGPPVAGAGPPPIAPQSNGNMGPPPGHNGSMMPPPPYGNGPPPMPPPPQQGPPSQPPPPQGPPGHFPGQPTQGPPHQMGQHGSGPTPPWGSQPPQQGGMPPHASMPPPPQFRPGPPPPNMPPPPGPPPHGYQGMRPPPPMGMGGPPPPWGRGPPPQGGVRPPPPNMQGMPPPMNQQGPLMQGMPPRGPPNMPPPPQGMMPPPPRQPGPPPPGSAPPPNPPPPSMPAPNQQSAR</sequence>
<feature type="compositionally biased region" description="Low complexity" evidence="11">
    <location>
        <begin position="404"/>
        <end position="414"/>
    </location>
</feature>
<dbReference type="FunFam" id="3.30.70.330:FF:000059">
    <property type="entry name" value="splicing factor 3B subunit 4"/>
    <property type="match status" value="1"/>
</dbReference>
<gene>
    <name evidence="13" type="ORF">R1flu_018193</name>
</gene>
<feature type="region of interest" description="Disordered" evidence="11">
    <location>
        <begin position="208"/>
        <end position="463"/>
    </location>
</feature>
<evidence type="ECO:0000256" key="7">
    <source>
        <dbReference type="ARBA" id="ARBA00023187"/>
    </source>
</evidence>
<comment type="subcellular location">
    <subcellularLocation>
        <location evidence="1">Nucleus</location>
    </subcellularLocation>
</comment>
<evidence type="ECO:0000256" key="11">
    <source>
        <dbReference type="SAM" id="MobiDB-lite"/>
    </source>
</evidence>
<feature type="compositionally biased region" description="Pro residues" evidence="11">
    <location>
        <begin position="415"/>
        <end position="455"/>
    </location>
</feature>